<reference evidence="5 6" key="1">
    <citation type="journal article" date="2015" name="PLoS ONE">
        <title>Azotobacter Genomes: The Genome of Azotobacter chroococcum NCIMB 8003 (ATCC 4412).</title>
        <authorList>
            <person name="Robson R.L."/>
            <person name="Jones R."/>
            <person name="Robson R.M."/>
            <person name="Schwartz A."/>
            <person name="Richardson T.H."/>
        </authorList>
    </citation>
    <scope>NUCLEOTIDE SEQUENCE [LARGE SCALE GENOMIC DNA]</scope>
    <source>
        <strain evidence="5 6">NCIMB 8003</strain>
    </source>
</reference>
<keyword evidence="1" id="KW-0479">Metal-binding</keyword>
<feature type="domain" description="Plastocyanin-like" evidence="3">
    <location>
        <begin position="557"/>
        <end position="675"/>
    </location>
</feature>
<dbReference type="HOGENOM" id="CLU_009100_3_0_6"/>
<dbReference type="RefSeq" id="WP_039801108.1">
    <property type="nucleotide sequence ID" value="NZ_CP010415.1"/>
</dbReference>
<accession>A0A0C4WG05</accession>
<dbReference type="GO" id="GO:0016491">
    <property type="term" value="F:oxidoreductase activity"/>
    <property type="evidence" value="ECO:0007669"/>
    <property type="project" value="UniProtKB-KW"/>
</dbReference>
<dbReference type="PANTHER" id="PTHR11709:SF518">
    <property type="entry name" value="MULTICOPPER OXIDASE"/>
    <property type="match status" value="1"/>
</dbReference>
<dbReference type="PANTHER" id="PTHR11709">
    <property type="entry name" value="MULTI-COPPER OXIDASE"/>
    <property type="match status" value="1"/>
</dbReference>
<feature type="domain" description="Plastocyanin-like" evidence="4">
    <location>
        <begin position="162"/>
        <end position="233"/>
    </location>
</feature>
<dbReference type="Proteomes" id="UP000068210">
    <property type="component" value="Chromosome"/>
</dbReference>
<evidence type="ECO:0000256" key="1">
    <source>
        <dbReference type="ARBA" id="ARBA00022723"/>
    </source>
</evidence>
<dbReference type="CDD" id="cd13900">
    <property type="entry name" value="CuRO_3_Tth-MCO_like"/>
    <property type="match status" value="1"/>
</dbReference>
<sequence>MTSLHRGRLFALSSTFALGVAVQLAPVQQAAAEVPAARIVREPPAALLRGAPAAPGKSGPSLMTATPLKARPQASSVGNEVFYDLAIRYVDGKIYNPDTDSDDAVRLRAFQGEASDPLIPYVGPKVELWPGETFRLTLRNQLPKDDPSCKPRDEHNGPHCFNSTNMHTHGLWVSPSGNSDNVLLKIDPGVDFQYEYNVPADHPAGTFWYHPHLHGATALQVASGMAGPLIIRGDRLPQARDDGSLIPGDLDTLLTAPNGEAFRERVLVFQQIAYTCRDQDGNIKKDADGKWLCDKGDVGGIESYEGQFGITPTGGTQWNASGRRTAINGLVEPYVVGARAGSVERWRFIHAGVRDSIRLSFRKLDAAQASSKPGKGRKAREQFIQQACTGAPLAQFAVAGDGLTRGAVSRRDSTVFQPGYREDLLMVFPEPGTYCIVDETLRPEQSVNNESYPRELLGYVTVDGPAAGKAPEAVLTQALETAAKARMPQGSVRDKVLADLADGLKLSAFAPHADIAASEVTNHRSLGFQIVLPPGQAPLFEVGEIGTGEGGKPVPVNSSPYEPGRLDRLLELGAVDEWKLTAFAFGHPFHIHVNPFQIVSVKDPEGNEVSGAPVPDANGIPSQYANLQGTWRDTLFLQQGYTATVRSRYRRYIGDFVLHCHILDHEDEGMMQNVRIALPGTANSGMPTPMPMAHH</sequence>
<dbReference type="InterPro" id="IPR011707">
    <property type="entry name" value="Cu-oxidase-like_N"/>
</dbReference>
<keyword evidence="2" id="KW-0560">Oxidoreductase</keyword>
<proteinExistence type="predicted"/>
<dbReference type="SUPFAM" id="SSF49503">
    <property type="entry name" value="Cupredoxins"/>
    <property type="match status" value="3"/>
</dbReference>
<dbReference type="Gene3D" id="2.60.40.420">
    <property type="entry name" value="Cupredoxins - blue copper proteins"/>
    <property type="match status" value="3"/>
</dbReference>
<dbReference type="Pfam" id="PF07732">
    <property type="entry name" value="Cu-oxidase_3"/>
    <property type="match status" value="1"/>
</dbReference>
<dbReference type="InterPro" id="IPR045087">
    <property type="entry name" value="Cu-oxidase_fam"/>
</dbReference>
<dbReference type="InterPro" id="IPR002355">
    <property type="entry name" value="Cu_oxidase_Cu_BS"/>
</dbReference>
<keyword evidence="6" id="KW-1185">Reference proteome</keyword>
<name>A0A0C4WG05_9GAMM</name>
<dbReference type="AlphaFoldDB" id="A0A0C4WG05"/>
<dbReference type="Pfam" id="PF07731">
    <property type="entry name" value="Cu-oxidase_2"/>
    <property type="match status" value="1"/>
</dbReference>
<dbReference type="InterPro" id="IPR011706">
    <property type="entry name" value="Cu-oxidase_C"/>
</dbReference>
<dbReference type="KEGG" id="acx:Achr_2710"/>
<dbReference type="InterPro" id="IPR033138">
    <property type="entry name" value="Cu_oxidase_CS"/>
</dbReference>
<evidence type="ECO:0000256" key="2">
    <source>
        <dbReference type="ARBA" id="ARBA00023002"/>
    </source>
</evidence>
<evidence type="ECO:0000259" key="4">
    <source>
        <dbReference type="Pfam" id="PF07732"/>
    </source>
</evidence>
<dbReference type="PROSITE" id="PS00079">
    <property type="entry name" value="MULTICOPPER_OXIDASE1"/>
    <property type="match status" value="1"/>
</dbReference>
<evidence type="ECO:0000313" key="5">
    <source>
        <dbReference type="EMBL" id="AJE19778.1"/>
    </source>
</evidence>
<dbReference type="InterPro" id="IPR008972">
    <property type="entry name" value="Cupredoxin"/>
</dbReference>
<organism evidence="5 6">
    <name type="scientific">Azotobacter chroococcum NCIMB 8003</name>
    <dbReference type="NCBI Taxonomy" id="1328314"/>
    <lineage>
        <taxon>Bacteria</taxon>
        <taxon>Pseudomonadati</taxon>
        <taxon>Pseudomonadota</taxon>
        <taxon>Gammaproteobacteria</taxon>
        <taxon>Pseudomonadales</taxon>
        <taxon>Pseudomonadaceae</taxon>
        <taxon>Azotobacter</taxon>
    </lineage>
</organism>
<protein>
    <submittedName>
        <fullName evidence="5">Multicopper oxidase type 2</fullName>
    </submittedName>
</protein>
<dbReference type="EMBL" id="CP010415">
    <property type="protein sequence ID" value="AJE19778.1"/>
    <property type="molecule type" value="Genomic_DNA"/>
</dbReference>
<dbReference type="GO" id="GO:0005507">
    <property type="term" value="F:copper ion binding"/>
    <property type="evidence" value="ECO:0007669"/>
    <property type="project" value="InterPro"/>
</dbReference>
<evidence type="ECO:0000259" key="3">
    <source>
        <dbReference type="Pfam" id="PF07731"/>
    </source>
</evidence>
<dbReference type="PROSITE" id="PS00080">
    <property type="entry name" value="MULTICOPPER_OXIDASE2"/>
    <property type="match status" value="1"/>
</dbReference>
<dbReference type="STRING" id="1328314.Achr_2710"/>
<gene>
    <name evidence="5" type="ORF">Achr_2710</name>
</gene>
<dbReference type="CDD" id="cd13853">
    <property type="entry name" value="CuRO_1_Tth-MCO_like"/>
    <property type="match status" value="1"/>
</dbReference>
<evidence type="ECO:0000313" key="6">
    <source>
        <dbReference type="Proteomes" id="UP000068210"/>
    </source>
</evidence>